<dbReference type="Proteomes" id="UP000219422">
    <property type="component" value="Chromosome"/>
</dbReference>
<proteinExistence type="predicted"/>
<name>A0A291N7D8_SPHYA</name>
<dbReference type="Pfam" id="PF18946">
    <property type="entry name" value="Apex"/>
    <property type="match status" value="1"/>
</dbReference>
<accession>A0A291N7D8</accession>
<reference evidence="2 3" key="1">
    <citation type="submission" date="2017-10" db="EMBL/GenBank/DDBJ databases">
        <title>Sphingobium yanoikuyae S72.</title>
        <authorList>
            <person name="Sanchez E."/>
            <person name="Bustos P."/>
            <person name="Mendoza P."/>
            <person name="Guo X."/>
            <person name="Mendoza A."/>
        </authorList>
    </citation>
    <scope>NUCLEOTIDE SEQUENCE [LARGE SCALE GENOMIC DNA]</scope>
    <source>
        <strain evidence="2 3">S72</strain>
    </source>
</reference>
<dbReference type="Gene3D" id="2.40.50.230">
    <property type="entry name" value="Gp5 N-terminal domain"/>
    <property type="match status" value="1"/>
</dbReference>
<dbReference type="InterPro" id="IPR013046">
    <property type="entry name" value="GpV/Gp45"/>
</dbReference>
<sequence length="190" mass="18863">MTRFSDPEAAAGEVLRLGTIASVDLGNATCTAQSGDIVTGDIPWIAQRAGNVRAWSPPSIGEQCLILAPEGDLAAALAIVGLYSNACPAPSADPNVSLIEYPDGAIIAYDHAAHALTATLPAGGTVAIDATGGVTITGDTVIKGNATIDGDLHVTGTVTADTDVLGGGISLKSHKHSQVQAGSAQSGAPV</sequence>
<protein>
    <submittedName>
        <fullName evidence="2">Baseplate assembly protein</fullName>
    </submittedName>
</protein>
<dbReference type="Pfam" id="PF04717">
    <property type="entry name" value="Phage_base_V"/>
    <property type="match status" value="1"/>
</dbReference>
<dbReference type="RefSeq" id="WP_097385529.1">
    <property type="nucleotide sequence ID" value="NZ_CP023741.1"/>
</dbReference>
<dbReference type="InterPro" id="IPR044033">
    <property type="entry name" value="GpV-like_apex"/>
</dbReference>
<dbReference type="InterPro" id="IPR006531">
    <property type="entry name" value="Gp5/Vgr_OB"/>
</dbReference>
<dbReference type="EMBL" id="CP023741">
    <property type="protein sequence ID" value="ATI83145.1"/>
    <property type="molecule type" value="Genomic_DNA"/>
</dbReference>
<gene>
    <name evidence="2" type="ORF">A6768_05035</name>
</gene>
<dbReference type="NCBIfam" id="TIGR01644">
    <property type="entry name" value="phage_P2_V"/>
    <property type="match status" value="1"/>
</dbReference>
<dbReference type="InterPro" id="IPR037026">
    <property type="entry name" value="Vgr_OB-fold_dom_sf"/>
</dbReference>
<dbReference type="Gene3D" id="6.20.150.10">
    <property type="match status" value="1"/>
</dbReference>
<evidence type="ECO:0000259" key="1">
    <source>
        <dbReference type="Pfam" id="PF04717"/>
    </source>
</evidence>
<dbReference type="KEGG" id="sya:A6768_05035"/>
<evidence type="ECO:0000313" key="3">
    <source>
        <dbReference type="Proteomes" id="UP000219422"/>
    </source>
</evidence>
<evidence type="ECO:0000313" key="2">
    <source>
        <dbReference type="EMBL" id="ATI83145.1"/>
    </source>
</evidence>
<feature type="domain" description="Gp5/Type VI secretion system Vgr protein OB-fold" evidence="1">
    <location>
        <begin position="17"/>
        <end position="83"/>
    </location>
</feature>
<organism evidence="2 3">
    <name type="scientific">Sphingobium yanoikuyae</name>
    <name type="common">Sphingomonas yanoikuyae</name>
    <dbReference type="NCBI Taxonomy" id="13690"/>
    <lineage>
        <taxon>Bacteria</taxon>
        <taxon>Pseudomonadati</taxon>
        <taxon>Pseudomonadota</taxon>
        <taxon>Alphaproteobacteria</taxon>
        <taxon>Sphingomonadales</taxon>
        <taxon>Sphingomonadaceae</taxon>
        <taxon>Sphingobium</taxon>
    </lineage>
</organism>
<dbReference type="AlphaFoldDB" id="A0A291N7D8"/>
<dbReference type="GeneID" id="57776202"/>